<dbReference type="AlphaFoldDB" id="A0A8J2I3H3"/>
<gene>
    <name evidence="1" type="ORF">ALTATR162_LOCUS5885</name>
</gene>
<comment type="caution">
    <text evidence="1">The sequence shown here is derived from an EMBL/GenBank/DDBJ whole genome shotgun (WGS) entry which is preliminary data.</text>
</comment>
<organism evidence="1 2">
    <name type="scientific">Alternaria atra</name>
    <dbReference type="NCBI Taxonomy" id="119953"/>
    <lineage>
        <taxon>Eukaryota</taxon>
        <taxon>Fungi</taxon>
        <taxon>Dikarya</taxon>
        <taxon>Ascomycota</taxon>
        <taxon>Pezizomycotina</taxon>
        <taxon>Dothideomycetes</taxon>
        <taxon>Pleosporomycetidae</taxon>
        <taxon>Pleosporales</taxon>
        <taxon>Pleosporineae</taxon>
        <taxon>Pleosporaceae</taxon>
        <taxon>Alternaria</taxon>
        <taxon>Alternaria sect. Ulocladioides</taxon>
    </lineage>
</organism>
<keyword evidence="2" id="KW-1185">Reference proteome</keyword>
<proteinExistence type="predicted"/>
<dbReference type="GeneID" id="67017712"/>
<reference evidence="1" key="1">
    <citation type="submission" date="2021-05" db="EMBL/GenBank/DDBJ databases">
        <authorList>
            <person name="Stam R."/>
        </authorList>
    </citation>
    <scope>NUCLEOTIDE SEQUENCE</scope>
    <source>
        <strain evidence="1">CS162</strain>
    </source>
</reference>
<evidence type="ECO:0000313" key="1">
    <source>
        <dbReference type="EMBL" id="CAG5160686.1"/>
    </source>
</evidence>
<dbReference type="RefSeq" id="XP_043169440.1">
    <property type="nucleotide sequence ID" value="XM_043313505.1"/>
</dbReference>
<dbReference type="EMBL" id="CAJRGZ010000019">
    <property type="protein sequence ID" value="CAG5160686.1"/>
    <property type="molecule type" value="Genomic_DNA"/>
</dbReference>
<accession>A0A8J2I3H3</accession>
<protein>
    <submittedName>
        <fullName evidence="1">Uncharacterized protein</fullName>
    </submittedName>
</protein>
<sequence length="198" mass="22504">MPSLSSRDDDDGSLLKAVKGLKSFDGSAAWSLAELTFLTTTFPHLHHLILRSESYCYRADIASIMRILGQGLTHLKTLQISKIEYLDMGYRGVWKRAVMECKTEEARRALWEGNEKRRVAAENEVARLAFGGLGSLEELWVGEKRVARRSLQMNEGGQQSWVWEREADGMGDYALVGTMWARYQKEREGVIERSELGM</sequence>
<name>A0A8J2I3H3_9PLEO</name>
<evidence type="ECO:0000313" key="2">
    <source>
        <dbReference type="Proteomes" id="UP000676310"/>
    </source>
</evidence>
<dbReference type="OrthoDB" id="3636801at2759"/>
<dbReference type="Proteomes" id="UP000676310">
    <property type="component" value="Unassembled WGS sequence"/>
</dbReference>